<dbReference type="InterPro" id="IPR013783">
    <property type="entry name" value="Ig-like_fold"/>
</dbReference>
<sequence>MWTRMVIRFRIPLLCSSVPPNTQLDQSGQVVVKNQDTPSAPAKSRVDENGDLVENKTVTQGETVYFEVTGKVPSIAGMDNTYTYTFEDYADEGLTINLNSIEVKSGNNSLDKGTTGASGDYTVSPDGDTVPGKGENVQEATFTVTVNYDGLKKLTAGNDITLSYSAVVTDATKSLANKAIVSNNGKPSKPGEEELTSTPLSFTKVGAKGVKLANVKFSIKVAEDVRENTAVIPDGYDKDVTSNEEGEVSFAGLADGTYTITEGENPNEGYVDMGLSFDVTITNGHIKVSNESASKWVGLDYDLVIGSDTDIQVQNIKNITQLPLTGAAGTALFTVLGLLIAGAGVTVYMKSRSVKRALRG</sequence>
<dbReference type="NCBIfam" id="TIGR04226">
    <property type="entry name" value="RrgB_K2N_iso_D2"/>
    <property type="match status" value="1"/>
</dbReference>
<feature type="region of interest" description="Disordered" evidence="5">
    <location>
        <begin position="111"/>
        <end position="135"/>
    </location>
</feature>
<proteinExistence type="predicted"/>
<evidence type="ECO:0000313" key="10">
    <source>
        <dbReference type="EMBL" id="KFI85452.1"/>
    </source>
</evidence>
<feature type="domain" description="SpaA-like prealbumin fold" evidence="8">
    <location>
        <begin position="200"/>
        <end position="289"/>
    </location>
</feature>
<dbReference type="EMBL" id="JGZM01000008">
    <property type="protein sequence ID" value="KFI85452.1"/>
    <property type="molecule type" value="Genomic_DNA"/>
</dbReference>
<evidence type="ECO:0000259" key="9">
    <source>
        <dbReference type="Pfam" id="PF17998"/>
    </source>
</evidence>
<evidence type="ECO:0000259" key="8">
    <source>
        <dbReference type="Pfam" id="PF17802"/>
    </source>
</evidence>
<dbReference type="Gene3D" id="2.60.40.740">
    <property type="match status" value="1"/>
</dbReference>
<protein>
    <submittedName>
        <fullName evidence="10">Cna B-type domain-containing protein</fullName>
    </submittedName>
</protein>
<reference evidence="10 11" key="1">
    <citation type="submission" date="2014-03" db="EMBL/GenBank/DDBJ databases">
        <title>Genomics of Bifidobacteria.</title>
        <authorList>
            <person name="Ventura M."/>
            <person name="Milani C."/>
            <person name="Lugli G.A."/>
        </authorList>
    </citation>
    <scope>NUCLEOTIDE SEQUENCE [LARGE SCALE GENOMIC DNA]</scope>
    <source>
        <strain evidence="10 11">LMG 14934</strain>
    </source>
</reference>
<dbReference type="GO" id="GO:0005975">
    <property type="term" value="P:carbohydrate metabolic process"/>
    <property type="evidence" value="ECO:0007669"/>
    <property type="project" value="UniProtKB-ARBA"/>
</dbReference>
<evidence type="ECO:0000256" key="3">
    <source>
        <dbReference type="ARBA" id="ARBA00022729"/>
    </source>
</evidence>
<dbReference type="Proteomes" id="UP000029040">
    <property type="component" value="Unassembled WGS sequence"/>
</dbReference>
<keyword evidence="4" id="KW-0572">Peptidoglycan-anchor</keyword>
<dbReference type="Gene3D" id="2.60.40.10">
    <property type="entry name" value="Immunoglobulins"/>
    <property type="match status" value="1"/>
</dbReference>
<evidence type="ECO:0000256" key="5">
    <source>
        <dbReference type="SAM" id="MobiDB-lite"/>
    </source>
</evidence>
<dbReference type="NCBIfam" id="TIGR01167">
    <property type="entry name" value="LPXTG_anchor"/>
    <property type="match status" value="1"/>
</dbReference>
<keyword evidence="3" id="KW-0732">Signal</keyword>
<feature type="transmembrane region" description="Helical" evidence="6">
    <location>
        <begin position="324"/>
        <end position="349"/>
    </location>
</feature>
<dbReference type="InterPro" id="IPR041033">
    <property type="entry name" value="SpaA_PFL_dom_1"/>
</dbReference>
<evidence type="ECO:0000256" key="1">
    <source>
        <dbReference type="ARBA" id="ARBA00022512"/>
    </source>
</evidence>
<dbReference type="Pfam" id="PF00746">
    <property type="entry name" value="Gram_pos_anchor"/>
    <property type="match status" value="1"/>
</dbReference>
<accession>A0A087CQA2</accession>
<comment type="caution">
    <text evidence="10">The sequence shown here is derived from an EMBL/GenBank/DDBJ whole genome shotgun (WGS) entry which is preliminary data.</text>
</comment>
<keyword evidence="6" id="KW-1133">Transmembrane helix</keyword>
<gene>
    <name evidence="10" type="ORF">BSAE_1305</name>
</gene>
<evidence type="ECO:0000256" key="6">
    <source>
        <dbReference type="SAM" id="Phobius"/>
    </source>
</evidence>
<keyword evidence="6" id="KW-0472">Membrane</keyword>
<dbReference type="AlphaFoldDB" id="A0A087CQA2"/>
<evidence type="ECO:0000313" key="11">
    <source>
        <dbReference type="Proteomes" id="UP000029040"/>
    </source>
</evidence>
<name>A0A087CQA2_9BIFI</name>
<feature type="domain" description="Gram-positive cocci surface proteins LPxTG" evidence="7">
    <location>
        <begin position="320"/>
        <end position="352"/>
    </location>
</feature>
<keyword evidence="6" id="KW-0812">Transmembrane</keyword>
<keyword evidence="1" id="KW-0134">Cell wall</keyword>
<evidence type="ECO:0000256" key="4">
    <source>
        <dbReference type="ARBA" id="ARBA00023088"/>
    </source>
</evidence>
<keyword evidence="2" id="KW-0964">Secreted</keyword>
<dbReference type="InterPro" id="IPR019931">
    <property type="entry name" value="LPXTG_anchor"/>
</dbReference>
<evidence type="ECO:0000259" key="7">
    <source>
        <dbReference type="Pfam" id="PF00746"/>
    </source>
</evidence>
<dbReference type="InterPro" id="IPR026345">
    <property type="entry name" value="Adh_isopep-form_adh_dom"/>
</dbReference>
<organism evidence="10 11">
    <name type="scientific">Bifidobacterium pullorum subsp. saeculare DSM 6531 = LMG 14934</name>
    <dbReference type="NCBI Taxonomy" id="1437611"/>
    <lineage>
        <taxon>Bacteria</taxon>
        <taxon>Bacillati</taxon>
        <taxon>Actinomycetota</taxon>
        <taxon>Actinomycetes</taxon>
        <taxon>Bifidobacteriales</taxon>
        <taxon>Bifidobacteriaceae</taxon>
        <taxon>Bifidobacterium</taxon>
    </lineage>
</organism>
<dbReference type="Pfam" id="PF17998">
    <property type="entry name" value="AgI_II_C2"/>
    <property type="match status" value="1"/>
</dbReference>
<feature type="domain" description="Adhesin isopeptide-forming adherence" evidence="9">
    <location>
        <begin position="41"/>
        <end position="187"/>
    </location>
</feature>
<dbReference type="Pfam" id="PF17802">
    <property type="entry name" value="SpaA"/>
    <property type="match status" value="1"/>
</dbReference>
<evidence type="ECO:0000256" key="2">
    <source>
        <dbReference type="ARBA" id="ARBA00022525"/>
    </source>
</evidence>
<dbReference type="InterPro" id="IPR026466">
    <property type="entry name" value="Fim_isopep_form_D2_dom"/>
</dbReference>